<gene>
    <name evidence="1" type="ORF">HW242_01105</name>
    <name evidence="2" type="ORF">HW242_02760</name>
</gene>
<dbReference type="Proteomes" id="UP000594890">
    <property type="component" value="Chromosome"/>
</dbReference>
<dbReference type="EMBL" id="CP063088">
    <property type="protein sequence ID" value="QOR00458.1"/>
    <property type="molecule type" value="Genomic_DNA"/>
</dbReference>
<accession>A0A7M1MHM8</accession>
<dbReference type="EMBL" id="CP063088">
    <property type="protein sequence ID" value="QOR00454.1"/>
    <property type="molecule type" value="Genomic_DNA"/>
</dbReference>
<name>A0A7M1MHM8_CAMLA</name>
<organism evidence="2 3">
    <name type="scientific">Campylobacter lari</name>
    <dbReference type="NCBI Taxonomy" id="201"/>
    <lineage>
        <taxon>Bacteria</taxon>
        <taxon>Pseudomonadati</taxon>
        <taxon>Campylobacterota</taxon>
        <taxon>Epsilonproteobacteria</taxon>
        <taxon>Campylobacterales</taxon>
        <taxon>Campylobacteraceae</taxon>
        <taxon>Campylobacter</taxon>
    </lineage>
</organism>
<evidence type="ECO:0000313" key="2">
    <source>
        <dbReference type="EMBL" id="QOR00458.1"/>
    </source>
</evidence>
<sequence>MEKLSQEEIQKAMRECVVSSYTYDPANPNGYSQDLFDVENEVFAKDYEFIEKCGLDDMVKHKESGYVFKVFYKQDHKVRLLRVSNMQAMNSFENYRGIMAKIIGFKPED</sequence>
<dbReference type="AlphaFoldDB" id="A0A7M1MHM8"/>
<reference evidence="2 3" key="1">
    <citation type="submission" date="2020-10" db="EMBL/GenBank/DDBJ databases">
        <title>Campylobacter and Helicobacter PacBio genomes.</title>
        <authorList>
            <person name="Lane C."/>
        </authorList>
    </citation>
    <scope>NUCLEOTIDE SEQUENCE [LARGE SCALE GENOMIC DNA]</scope>
    <source>
        <strain evidence="2 3">2014D-0218</strain>
    </source>
</reference>
<evidence type="ECO:0000313" key="3">
    <source>
        <dbReference type="Proteomes" id="UP000594890"/>
    </source>
</evidence>
<evidence type="ECO:0000313" key="1">
    <source>
        <dbReference type="EMBL" id="QOR00454.1"/>
    </source>
</evidence>
<protein>
    <submittedName>
        <fullName evidence="2">Uncharacterized protein</fullName>
    </submittedName>
</protein>
<proteinExistence type="predicted"/>